<protein>
    <recommendedName>
        <fullName evidence="7">Bifunctional lysine-specific demethylase and histidyl-hydroxylase</fullName>
    </recommendedName>
</protein>
<dbReference type="EMBL" id="CAJNNW010034990">
    <property type="protein sequence ID" value="CAE8725039.1"/>
    <property type="molecule type" value="Genomic_DNA"/>
</dbReference>
<evidence type="ECO:0000313" key="6">
    <source>
        <dbReference type="Proteomes" id="UP000626109"/>
    </source>
</evidence>
<evidence type="ECO:0008006" key="7">
    <source>
        <dbReference type="Google" id="ProtNLM"/>
    </source>
</evidence>
<dbReference type="PANTHER" id="PTHR24201">
    <property type="entry name" value="ANK_REP_REGION DOMAIN-CONTAINING PROTEIN"/>
    <property type="match status" value="1"/>
</dbReference>
<dbReference type="Gene3D" id="2.60.120.650">
    <property type="entry name" value="Cupin"/>
    <property type="match status" value="1"/>
</dbReference>
<organism evidence="5 6">
    <name type="scientific">Polarella glacialis</name>
    <name type="common">Dinoflagellate</name>
    <dbReference type="NCBI Taxonomy" id="89957"/>
    <lineage>
        <taxon>Eukaryota</taxon>
        <taxon>Sar</taxon>
        <taxon>Alveolata</taxon>
        <taxon>Dinophyceae</taxon>
        <taxon>Suessiales</taxon>
        <taxon>Suessiaceae</taxon>
        <taxon>Polarella</taxon>
    </lineage>
</organism>
<dbReference type="Proteomes" id="UP000626109">
    <property type="component" value="Unassembled WGS sequence"/>
</dbReference>
<name>A0A813LAR1_POLGL</name>
<dbReference type="AlphaFoldDB" id="A0A813LAR1"/>
<evidence type="ECO:0000256" key="1">
    <source>
        <dbReference type="ARBA" id="ARBA00022737"/>
    </source>
</evidence>
<dbReference type="Pfam" id="PF12796">
    <property type="entry name" value="Ank_2"/>
    <property type="match status" value="1"/>
</dbReference>
<accession>A0A813LAR1</accession>
<dbReference type="SUPFAM" id="SSF51197">
    <property type="entry name" value="Clavaminate synthase-like"/>
    <property type="match status" value="1"/>
</dbReference>
<evidence type="ECO:0000313" key="5">
    <source>
        <dbReference type="EMBL" id="CAE8725039.1"/>
    </source>
</evidence>
<feature type="chain" id="PRO_5033002718" description="Bifunctional lysine-specific demethylase and histidyl-hydroxylase" evidence="4">
    <location>
        <begin position="40"/>
        <end position="451"/>
    </location>
</feature>
<reference evidence="5" key="1">
    <citation type="submission" date="2021-02" db="EMBL/GenBank/DDBJ databases">
        <authorList>
            <person name="Dougan E. K."/>
            <person name="Rhodes N."/>
            <person name="Thang M."/>
            <person name="Chan C."/>
        </authorList>
    </citation>
    <scope>NUCLEOTIDE SEQUENCE</scope>
</reference>
<dbReference type="InterPro" id="IPR036770">
    <property type="entry name" value="Ankyrin_rpt-contain_sf"/>
</dbReference>
<keyword evidence="1" id="KW-0677">Repeat</keyword>
<evidence type="ECO:0000256" key="2">
    <source>
        <dbReference type="ARBA" id="ARBA00023043"/>
    </source>
</evidence>
<dbReference type="Gene3D" id="1.25.40.20">
    <property type="entry name" value="Ankyrin repeat-containing domain"/>
    <property type="match status" value="1"/>
</dbReference>
<evidence type="ECO:0000256" key="3">
    <source>
        <dbReference type="PROSITE-ProRule" id="PRU00023"/>
    </source>
</evidence>
<comment type="caution">
    <text evidence="5">The sequence shown here is derived from an EMBL/GenBank/DDBJ whole genome shotgun (WGS) entry which is preliminary data.</text>
</comment>
<dbReference type="SUPFAM" id="SSF48403">
    <property type="entry name" value="Ankyrin repeat"/>
    <property type="match status" value="1"/>
</dbReference>
<dbReference type="PROSITE" id="PS50088">
    <property type="entry name" value="ANK_REPEAT"/>
    <property type="match status" value="1"/>
</dbReference>
<dbReference type="InterPro" id="IPR050776">
    <property type="entry name" value="Ank_Repeat/CDKN_Inhibitor"/>
</dbReference>
<keyword evidence="2 3" id="KW-0040">ANK repeat</keyword>
<feature type="signal peptide" evidence="4">
    <location>
        <begin position="1"/>
        <end position="39"/>
    </location>
</feature>
<feature type="repeat" description="ANK" evidence="3">
    <location>
        <begin position="376"/>
        <end position="408"/>
    </location>
</feature>
<proteinExistence type="predicted"/>
<evidence type="ECO:0000256" key="4">
    <source>
        <dbReference type="SAM" id="SignalP"/>
    </source>
</evidence>
<gene>
    <name evidence="5" type="ORF">PGLA2088_LOCUS43952</name>
</gene>
<dbReference type="SMART" id="SM00248">
    <property type="entry name" value="ANK"/>
    <property type="match status" value="3"/>
</dbReference>
<keyword evidence="4" id="KW-0732">Signal</keyword>
<dbReference type="InterPro" id="IPR002110">
    <property type="entry name" value="Ankyrin_rpt"/>
</dbReference>
<sequence length="451" mass="48123">MSVAGPKRADARCSGRRVGVSWALLVAAALGIGARAVAAQAGEAARASSSEREDLPNAAGCDLRTLLRDEWRELSPSNFARNYSSQGEPLLLRGALRLDWEEGPEVRQASRWSPAFLRDRVGNRSLDELPRALASKTRGGAVVLEDSTHFKLFAALRPLSPIFPRDGPLAPLRALQMLFVVPPGGSFGYHAYHREDGYTVLLQGPPQLWWFSHTASAVQDELFADLCRNWTDGHAVPRNGIWQNAGNASHQFCIQHPGDAIWVPAGVHHAVCTLSSGEHTAVSAGGRGDMVGWTKAMQAARDGSIPLLQRATNVAALSLNVATEIQKVRKGGPWGTESTAVHLAASRGHTSALEWLLKRVGGSVAAATSGMATDRAAPQPHHFAAAYGHLEALKVLATHGAELRATARLGLQAGTARDIALQAGHADVARWLLQHEGQVTNGGSVEHQGEL</sequence>